<dbReference type="PANTHER" id="PTHR13822:SF10">
    <property type="entry name" value="ATP SYNTHASE EPSILON CHAIN, CHLOROPLASTIC"/>
    <property type="match status" value="1"/>
</dbReference>
<keyword evidence="4 8" id="KW-0406">Ion transport</keyword>
<evidence type="ECO:0000256" key="8">
    <source>
        <dbReference type="HAMAP-Rule" id="MF_00530"/>
    </source>
</evidence>
<evidence type="ECO:0000259" key="10">
    <source>
        <dbReference type="Pfam" id="PF02823"/>
    </source>
</evidence>
<dbReference type="NCBIfam" id="TIGR01216">
    <property type="entry name" value="ATP_synt_epsi"/>
    <property type="match status" value="1"/>
</dbReference>
<dbReference type="CDD" id="cd12152">
    <property type="entry name" value="F1-ATPase_delta"/>
    <property type="match status" value="1"/>
</dbReference>
<comment type="similarity">
    <text evidence="2 8 9">Belongs to the ATPase epsilon chain family.</text>
</comment>
<name>A0ABZ3JA12_SPOA4</name>
<keyword evidence="3 8" id="KW-0813">Transport</keyword>
<dbReference type="InterPro" id="IPR020546">
    <property type="entry name" value="ATP_synth_F1_dsu/esu_N"/>
</dbReference>
<keyword evidence="12" id="KW-1185">Reference proteome</keyword>
<feature type="domain" description="ATP synthase F1 complex delta/epsilon subunit N-terminal" evidence="10">
    <location>
        <begin position="5"/>
        <end position="81"/>
    </location>
</feature>
<sequence length="87" mass="9685">MNKTLHVKIVNPQRKIYEGDVRMIIARATTGELGVLPGHAPMFALLDPWPVRLLTEEGERQIDIQGGILQVKPDSVVTIITNGEEKK</sequence>
<reference evidence="11" key="1">
    <citation type="submission" date="2024-05" db="EMBL/GenBank/DDBJ databases">
        <title>Isolation and characterization of Sporomusa carbonis sp. nov., a carboxydotrophic hydrogenogen in the genus of Sporomusa isolated from a charcoal burning pile.</title>
        <authorList>
            <person name="Boeer T."/>
            <person name="Rosenbaum F."/>
            <person name="Eysell L."/>
            <person name="Mueller V."/>
            <person name="Daniel R."/>
            <person name="Poehlein A."/>
        </authorList>
    </citation>
    <scope>NUCLEOTIDE SEQUENCE [LARGE SCALE GENOMIC DNA]</scope>
    <source>
        <strain evidence="11">DSM 3132</strain>
    </source>
</reference>
<dbReference type="Gene3D" id="2.60.15.10">
    <property type="entry name" value="F0F1 ATP synthase delta/epsilon subunit, N-terminal"/>
    <property type="match status" value="1"/>
</dbReference>
<comment type="subunit">
    <text evidence="8 9">F-type ATPases have 2 components, CF(1) - the catalytic core - and CF(0) - the membrane proton channel. CF(1) has five subunits: alpha(3), beta(3), gamma(1), delta(1), epsilon(1). CF(0) has three main subunits: a, b and c.</text>
</comment>
<dbReference type="InterPro" id="IPR036771">
    <property type="entry name" value="ATPsynth_dsu/esu_N"/>
</dbReference>
<evidence type="ECO:0000313" key="11">
    <source>
        <dbReference type="EMBL" id="XFO74666.1"/>
    </source>
</evidence>
<comment type="function">
    <text evidence="8">Produces ATP from ADP in the presence of a proton gradient across the membrane.</text>
</comment>
<proteinExistence type="inferred from homology"/>
<evidence type="ECO:0000256" key="9">
    <source>
        <dbReference type="RuleBase" id="RU003656"/>
    </source>
</evidence>
<keyword evidence="8" id="KW-1003">Cell membrane</keyword>
<comment type="subcellular location">
    <subcellularLocation>
        <location evidence="8">Cell membrane</location>
        <topology evidence="8">Peripheral membrane protein</topology>
    </subcellularLocation>
    <subcellularLocation>
        <location evidence="1">Endomembrane system</location>
        <topology evidence="1">Peripheral membrane protein</topology>
    </subcellularLocation>
</comment>
<dbReference type="InterPro" id="IPR001469">
    <property type="entry name" value="ATP_synth_F1_dsu/esu"/>
</dbReference>
<evidence type="ECO:0000313" key="12">
    <source>
        <dbReference type="Proteomes" id="UP000216052"/>
    </source>
</evidence>
<dbReference type="PANTHER" id="PTHR13822">
    <property type="entry name" value="ATP SYNTHASE DELTA/EPSILON CHAIN"/>
    <property type="match status" value="1"/>
</dbReference>
<dbReference type="RefSeq" id="WP_093793240.1">
    <property type="nucleotide sequence ID" value="NZ_CP155571.1"/>
</dbReference>
<evidence type="ECO:0000256" key="2">
    <source>
        <dbReference type="ARBA" id="ARBA00005712"/>
    </source>
</evidence>
<organism evidence="11 12">
    <name type="scientific">Sporomusa acidovorans (strain ATCC 49682 / DSM 3132 / Mol)</name>
    <dbReference type="NCBI Taxonomy" id="1123286"/>
    <lineage>
        <taxon>Bacteria</taxon>
        <taxon>Bacillati</taxon>
        <taxon>Bacillota</taxon>
        <taxon>Negativicutes</taxon>
        <taxon>Selenomonadales</taxon>
        <taxon>Sporomusaceae</taxon>
        <taxon>Sporomusa</taxon>
    </lineage>
</organism>
<dbReference type="SUPFAM" id="SSF51344">
    <property type="entry name" value="Epsilon subunit of F1F0-ATP synthase N-terminal domain"/>
    <property type="match status" value="1"/>
</dbReference>
<keyword evidence="7 8" id="KW-0066">ATP synthesis</keyword>
<dbReference type="Pfam" id="PF02823">
    <property type="entry name" value="ATP-synt_DE_N"/>
    <property type="match status" value="1"/>
</dbReference>
<evidence type="ECO:0000256" key="4">
    <source>
        <dbReference type="ARBA" id="ARBA00023065"/>
    </source>
</evidence>
<dbReference type="Proteomes" id="UP000216052">
    <property type="component" value="Chromosome"/>
</dbReference>
<keyword evidence="6 8" id="KW-0139">CF(1)</keyword>
<evidence type="ECO:0000256" key="1">
    <source>
        <dbReference type="ARBA" id="ARBA00004184"/>
    </source>
</evidence>
<accession>A0ABZ3JA12</accession>
<evidence type="ECO:0000256" key="6">
    <source>
        <dbReference type="ARBA" id="ARBA00023196"/>
    </source>
</evidence>
<evidence type="ECO:0000256" key="5">
    <source>
        <dbReference type="ARBA" id="ARBA00023136"/>
    </source>
</evidence>
<dbReference type="HAMAP" id="MF_00530">
    <property type="entry name" value="ATP_synth_epsil_bac"/>
    <property type="match status" value="1"/>
</dbReference>
<keyword evidence="8" id="KW-0375">Hydrogen ion transport</keyword>
<keyword evidence="5 8" id="KW-0472">Membrane</keyword>
<evidence type="ECO:0000256" key="7">
    <source>
        <dbReference type="ARBA" id="ARBA00023310"/>
    </source>
</evidence>
<dbReference type="EMBL" id="CP155571">
    <property type="protein sequence ID" value="XFO74666.1"/>
    <property type="molecule type" value="Genomic_DNA"/>
</dbReference>
<gene>
    <name evidence="11" type="primary">atpC_3</name>
    <name evidence="8" type="synonym">atpC</name>
    <name evidence="11" type="ORF">SPACI_047770</name>
</gene>
<protein>
    <recommendedName>
        <fullName evidence="8">ATP synthase epsilon chain</fullName>
    </recommendedName>
    <alternativeName>
        <fullName evidence="8">ATP synthase F1 sector epsilon subunit</fullName>
    </alternativeName>
    <alternativeName>
        <fullName evidence="8">F-ATPase epsilon subunit</fullName>
    </alternativeName>
</protein>
<evidence type="ECO:0000256" key="3">
    <source>
        <dbReference type="ARBA" id="ARBA00022448"/>
    </source>
</evidence>